<organism evidence="1 2">
    <name type="scientific">Hevea brasiliensis</name>
    <name type="common">Para rubber tree</name>
    <name type="synonym">Siphonia brasiliensis</name>
    <dbReference type="NCBI Taxonomy" id="3981"/>
    <lineage>
        <taxon>Eukaryota</taxon>
        <taxon>Viridiplantae</taxon>
        <taxon>Streptophyta</taxon>
        <taxon>Embryophyta</taxon>
        <taxon>Tracheophyta</taxon>
        <taxon>Spermatophyta</taxon>
        <taxon>Magnoliopsida</taxon>
        <taxon>eudicotyledons</taxon>
        <taxon>Gunneridae</taxon>
        <taxon>Pentapetalae</taxon>
        <taxon>rosids</taxon>
        <taxon>fabids</taxon>
        <taxon>Malpighiales</taxon>
        <taxon>Euphorbiaceae</taxon>
        <taxon>Crotonoideae</taxon>
        <taxon>Micrandreae</taxon>
        <taxon>Hevea</taxon>
    </lineage>
</organism>
<keyword evidence="2" id="KW-1185">Reference proteome</keyword>
<dbReference type="InterPro" id="IPR050481">
    <property type="entry name" value="UDP-glycosyltransf_plant"/>
</dbReference>
<dbReference type="Gene3D" id="3.40.50.2000">
    <property type="entry name" value="Glycogen Phosphorylase B"/>
    <property type="match status" value="2"/>
</dbReference>
<proteinExistence type="predicted"/>
<evidence type="ECO:0000313" key="1">
    <source>
        <dbReference type="EMBL" id="KAJ9174523.1"/>
    </source>
</evidence>
<dbReference type="PANTHER" id="PTHR48048">
    <property type="entry name" value="GLYCOSYLTRANSFERASE"/>
    <property type="match status" value="1"/>
</dbReference>
<comment type="caution">
    <text evidence="1">The sequence shown here is derived from an EMBL/GenBank/DDBJ whole genome shotgun (WGS) entry which is preliminary data.</text>
</comment>
<protein>
    <submittedName>
        <fullName evidence="1">Uncharacterized protein</fullName>
    </submittedName>
</protein>
<dbReference type="EMBL" id="JARPOI010000008">
    <property type="protein sequence ID" value="KAJ9174523.1"/>
    <property type="molecule type" value="Genomic_DNA"/>
</dbReference>
<dbReference type="SUPFAM" id="SSF53756">
    <property type="entry name" value="UDP-Glycosyltransferase/glycogen phosphorylase"/>
    <property type="match status" value="1"/>
</dbReference>
<name>A0ABQ9M4G2_HEVBR</name>
<sequence length="173" mass="19188">MIDSDFVAYFQIDLIQELFANAKEDYGHPEDQIADILPGLSPIPFKDLPHEIILKNQSNPDPVVPLLSSRVKKLPQASAVLLNSYEELNPTLLTTYLKSNLQNVLYVGSLTQSPPAFGADATVAELDSEELKELAEALEVSEVPFLCSLKDHLKDYLPDGFAERTREHGKVVP</sequence>
<evidence type="ECO:0000313" key="2">
    <source>
        <dbReference type="Proteomes" id="UP001174677"/>
    </source>
</evidence>
<dbReference type="Proteomes" id="UP001174677">
    <property type="component" value="Chromosome 8"/>
</dbReference>
<gene>
    <name evidence="1" type="ORF">P3X46_013159</name>
</gene>
<reference evidence="1 2" key="1">
    <citation type="journal article" date="2023" name="Plant Biotechnol. J.">
        <title>Chromosome-level wild Hevea brasiliensis genome provides new tools for genomic-assisted breeding and valuable loci to elevate rubber yield.</title>
        <authorList>
            <person name="Cheng H."/>
            <person name="Song X."/>
            <person name="Hu Y."/>
            <person name="Wu T."/>
            <person name="Yang Q."/>
            <person name="An Z."/>
            <person name="Feng S."/>
            <person name="Deng Z."/>
            <person name="Wu W."/>
            <person name="Zeng X."/>
            <person name="Tu M."/>
            <person name="Wang X."/>
            <person name="Huang H."/>
        </authorList>
    </citation>
    <scope>NUCLEOTIDE SEQUENCE [LARGE SCALE GENOMIC DNA]</scope>
    <source>
        <strain evidence="1">MT/VB/25A 57/8</strain>
    </source>
</reference>
<accession>A0ABQ9M4G2</accession>